<proteinExistence type="predicted"/>
<reference evidence="1" key="1">
    <citation type="submission" date="2022-07" db="EMBL/GenBank/DDBJ databases">
        <title>Phylogenomic reconstructions and comparative analyses of Kickxellomycotina fungi.</title>
        <authorList>
            <person name="Reynolds N.K."/>
            <person name="Stajich J.E."/>
            <person name="Barry K."/>
            <person name="Grigoriev I.V."/>
            <person name="Crous P."/>
            <person name="Smith M.E."/>
        </authorList>
    </citation>
    <scope>NUCLEOTIDE SEQUENCE</scope>
    <source>
        <strain evidence="1">CBS 190363</strain>
    </source>
</reference>
<comment type="caution">
    <text evidence="1">The sequence shown here is derived from an EMBL/GenBank/DDBJ whole genome shotgun (WGS) entry which is preliminary data.</text>
</comment>
<sequence>MLCYTIHIVVGNFHDKTHTTSDGAIRLRFNAGLFHAAGQADNAREVQIVFQGFDQTAGQLLRQFILAGLDGGVIWPRVERLRIDLRDFNGRMQPNSGEPCGGSGSKAVQLLNNFLS</sequence>
<dbReference type="EMBL" id="JANBVB010000420">
    <property type="protein sequence ID" value="KAJ2894370.1"/>
    <property type="molecule type" value="Genomic_DNA"/>
</dbReference>
<evidence type="ECO:0000313" key="2">
    <source>
        <dbReference type="Proteomes" id="UP001139981"/>
    </source>
</evidence>
<name>A0ACC1M337_9FUNG</name>
<dbReference type="Proteomes" id="UP001139981">
    <property type="component" value="Unassembled WGS sequence"/>
</dbReference>
<evidence type="ECO:0000313" key="1">
    <source>
        <dbReference type="EMBL" id="KAJ2894370.1"/>
    </source>
</evidence>
<accession>A0ACC1M337</accession>
<gene>
    <name evidence="1" type="ORF">IWW38_002601</name>
</gene>
<keyword evidence="2" id="KW-1185">Reference proteome</keyword>
<organism evidence="1 2">
    <name type="scientific">Coemansia aciculifera</name>
    <dbReference type="NCBI Taxonomy" id="417176"/>
    <lineage>
        <taxon>Eukaryota</taxon>
        <taxon>Fungi</taxon>
        <taxon>Fungi incertae sedis</taxon>
        <taxon>Zoopagomycota</taxon>
        <taxon>Kickxellomycotina</taxon>
        <taxon>Kickxellomycetes</taxon>
        <taxon>Kickxellales</taxon>
        <taxon>Kickxellaceae</taxon>
        <taxon>Coemansia</taxon>
    </lineage>
</organism>
<protein>
    <submittedName>
        <fullName evidence="1">Uncharacterized protein</fullName>
    </submittedName>
</protein>